<proteinExistence type="predicted"/>
<accession>A0A1B3XN40</accession>
<dbReference type="PANTHER" id="PTHR11365:SF23">
    <property type="entry name" value="HYPOTHETICAL 5-OXOPROLINASE (EUROFUNG)-RELATED"/>
    <property type="match status" value="1"/>
</dbReference>
<sequence length="560" mass="59846">MDAITVEVVYSALLAAADEMSGALGRSAYSPIIREMIDYSCAIFDPEGNLVAQAENIPAHLGSMGAALNELFKDFPSSEFQPGDAFLVNDPYRGGQHTPDLHVFTPSFAEGCLIGICGTIAHHADMGGKNPGTEGFDNRSIFEEGLRIPPVRLATAEVINEAVTTIIAGNVREPKATMGDLRAQLAACRYGERRLRELAERYGSNTLLNVMGRAMDYSETRMKVELSQMEDAKTTVSGWLDDDGIGGGPVEIRITVCKSGNEIEVDFSGTAAQMPGGMNVPPAAAASAVLYAVKCVVDPSTPQNQGCFRPIHMHFPEGSLVNPAFPAAVSLRHLAVQRIADTIIRALSELYPERTAAGSFVGFSSLAIDSWHPVNGEPRVIQDDLGGGMGAHQYGDGIDAVDTHCGNVAILPAEVCELSYLIRIRSTELIPDSGGAGEKRGGLGIRREYEILEREHSGLVYTEQAEPDFSPWAMAGGRAGIPARIRHVRLDGTEQSLRKGYFQALPGERLIIETSGGGGYGKPSKRDPELIGEDIRQGKASVEAVTAVYGADVKNGFVGI</sequence>
<reference evidence="2 3" key="1">
    <citation type="submission" date="2016-08" db="EMBL/GenBank/DDBJ databases">
        <title>Complete genome sequence of Bacillus muralis G25-68, a strain with toxicity to nematodes.</title>
        <authorList>
            <person name="Zheng Z."/>
        </authorList>
    </citation>
    <scope>NUCLEOTIDE SEQUENCE [LARGE SCALE GENOMIC DNA]</scope>
    <source>
        <strain evidence="2 3">G25-68</strain>
    </source>
</reference>
<dbReference type="AlphaFoldDB" id="A0A1B3XN40"/>
<dbReference type="Pfam" id="PF02538">
    <property type="entry name" value="Hydantoinase_B"/>
    <property type="match status" value="1"/>
</dbReference>
<dbReference type="STRING" id="264697.ABE28_009710"/>
<dbReference type="GO" id="GO:0005829">
    <property type="term" value="C:cytosol"/>
    <property type="evidence" value="ECO:0007669"/>
    <property type="project" value="TreeGrafter"/>
</dbReference>
<dbReference type="InterPro" id="IPR045079">
    <property type="entry name" value="Oxoprolinase-like"/>
</dbReference>
<dbReference type="KEGG" id="bmur:ABE28_009710"/>
<evidence type="ECO:0000313" key="3">
    <source>
        <dbReference type="Proteomes" id="UP000077926"/>
    </source>
</evidence>
<dbReference type="GO" id="GO:0017168">
    <property type="term" value="F:5-oxoprolinase (ATP-hydrolyzing) activity"/>
    <property type="evidence" value="ECO:0007669"/>
    <property type="project" value="TreeGrafter"/>
</dbReference>
<name>A0A1B3XN40_9BACI</name>
<dbReference type="GO" id="GO:0006749">
    <property type="term" value="P:glutathione metabolic process"/>
    <property type="evidence" value="ECO:0007669"/>
    <property type="project" value="TreeGrafter"/>
</dbReference>
<dbReference type="InterPro" id="IPR003692">
    <property type="entry name" value="Hydantoinase_B"/>
</dbReference>
<dbReference type="Proteomes" id="UP000077926">
    <property type="component" value="Chromosome"/>
</dbReference>
<dbReference type="EMBL" id="CP017080">
    <property type="protein sequence ID" value="AOH54625.1"/>
    <property type="molecule type" value="Genomic_DNA"/>
</dbReference>
<feature type="domain" description="Hydantoinase B/oxoprolinase" evidence="1">
    <location>
        <begin position="2"/>
        <end position="523"/>
    </location>
</feature>
<dbReference type="PANTHER" id="PTHR11365">
    <property type="entry name" value="5-OXOPROLINASE RELATED"/>
    <property type="match status" value="1"/>
</dbReference>
<organism evidence="2 3">
    <name type="scientific">Peribacillus muralis</name>
    <dbReference type="NCBI Taxonomy" id="264697"/>
    <lineage>
        <taxon>Bacteria</taxon>
        <taxon>Bacillati</taxon>
        <taxon>Bacillota</taxon>
        <taxon>Bacilli</taxon>
        <taxon>Bacillales</taxon>
        <taxon>Bacillaceae</taxon>
        <taxon>Peribacillus</taxon>
    </lineage>
</organism>
<gene>
    <name evidence="2" type="ORF">ABE28_009710</name>
</gene>
<evidence type="ECO:0000313" key="2">
    <source>
        <dbReference type="EMBL" id="AOH54625.1"/>
    </source>
</evidence>
<protein>
    <recommendedName>
        <fullName evidence="1">Hydantoinase B/oxoprolinase domain-containing protein</fullName>
    </recommendedName>
</protein>
<keyword evidence="3" id="KW-1185">Reference proteome</keyword>
<evidence type="ECO:0000259" key="1">
    <source>
        <dbReference type="Pfam" id="PF02538"/>
    </source>
</evidence>